<reference evidence="1 2" key="1">
    <citation type="submission" date="2020-10" db="EMBL/GenBank/DDBJ databases">
        <title>Degradation of 1,4-Dioxane by Xanthobacter sp. YN2, via a Novel Group-2 Soluble Di-Iron Monooxygenase.</title>
        <authorList>
            <person name="Ma F."/>
            <person name="Wang Y."/>
            <person name="Yang J."/>
            <person name="Guo H."/>
            <person name="Su D."/>
            <person name="Yu L."/>
        </authorList>
    </citation>
    <scope>NUCLEOTIDE SEQUENCE [LARGE SCALE GENOMIC DNA]</scope>
    <source>
        <strain evidence="1 2">YN2</strain>
    </source>
</reference>
<gene>
    <name evidence="1" type="ORF">EZH22_05705</name>
</gene>
<keyword evidence="2" id="KW-1185">Reference proteome</keyword>
<evidence type="ECO:0000313" key="1">
    <source>
        <dbReference type="EMBL" id="QRG07868.1"/>
    </source>
</evidence>
<name>A0A974SKU1_9HYPH</name>
<dbReference type="EMBL" id="CP063362">
    <property type="protein sequence ID" value="QRG07868.1"/>
    <property type="molecule type" value="Genomic_DNA"/>
</dbReference>
<dbReference type="AlphaFoldDB" id="A0A974SKU1"/>
<dbReference type="Proteomes" id="UP000596427">
    <property type="component" value="Chromosome"/>
</dbReference>
<dbReference type="KEGG" id="xdi:EZH22_05705"/>
<accession>A0A974SKU1</accession>
<organism evidence="1 2">
    <name type="scientific">Xanthobacter dioxanivorans</name>
    <dbReference type="NCBI Taxonomy" id="2528964"/>
    <lineage>
        <taxon>Bacteria</taxon>
        <taxon>Pseudomonadati</taxon>
        <taxon>Pseudomonadota</taxon>
        <taxon>Alphaproteobacteria</taxon>
        <taxon>Hyphomicrobiales</taxon>
        <taxon>Xanthobacteraceae</taxon>
        <taxon>Xanthobacter</taxon>
    </lineage>
</organism>
<proteinExistence type="predicted"/>
<dbReference type="RefSeq" id="WP_203194780.1">
    <property type="nucleotide sequence ID" value="NZ_CP063362.1"/>
</dbReference>
<evidence type="ECO:0000313" key="2">
    <source>
        <dbReference type="Proteomes" id="UP000596427"/>
    </source>
</evidence>
<protein>
    <submittedName>
        <fullName evidence="1">Uncharacterized protein</fullName>
    </submittedName>
</protein>
<sequence>MHTASKLTIILGALVFVLMGVEMSPADPVLMQGQDAAALAQTNGAAGVQASLPAPASVLIAPQA</sequence>